<feature type="transmembrane region" description="Helical" evidence="4">
    <location>
        <begin position="65"/>
        <end position="83"/>
    </location>
</feature>
<proteinExistence type="predicted"/>
<keyword evidence="4" id="KW-0472">Membrane</keyword>
<dbReference type="SUPFAM" id="SSF46894">
    <property type="entry name" value="C-terminal effector domain of the bipartite response regulators"/>
    <property type="match status" value="1"/>
</dbReference>
<sequence length="489" mass="53688">MAVSKRANTAILIACCIAFGLYWGTSYVGFSNALLDLRLTAFVEVLARGISCILFALVLNKMKRVPLPLFIAMLVLQVFAITVKTTGIVSQGVMLPLAASISYSLYSGFLIVCSAYCLYSFSSHKSIYCIVPIGFIISYAYGMLIVAADAQPVVNALTGIAVPLIIYFPMRQKGFLSRMTPSTHVGADNFIARSKAWFRQHSESSPSFFFLGAIALFLILIGVWFRIGANIEGSLWLLSPQIGSWCIFALAVFLAVMAVTDGKVSIRSFSIGTLAAFLGVLILTAFFWNEATDLIRSFSSIWLVTFQSMLYVSCRSFGKTNVDRAIGLGAYQGIALVMLAIGNVIGLFFFENLALDKFSFMAFSFVFMLIFVVATVAEFYPLLKRTERAEKAAANDSTGTVGSVSENQTDRALASLCEKYGVTAREQDIIGRYSRGRSIASIADDLFLSKDTVKTHVKRTYAKLDVHNKRELQDAIGTEEKRLSTANRK</sequence>
<keyword evidence="2" id="KW-0238">DNA-binding</keyword>
<name>A0ABN6MML8_9ACTN</name>
<keyword evidence="1" id="KW-0805">Transcription regulation</keyword>
<feature type="transmembrane region" description="Helical" evidence="4">
    <location>
        <begin position="208"/>
        <end position="227"/>
    </location>
</feature>
<evidence type="ECO:0000256" key="2">
    <source>
        <dbReference type="ARBA" id="ARBA00023125"/>
    </source>
</evidence>
<feature type="transmembrane region" description="Helical" evidence="4">
    <location>
        <begin position="37"/>
        <end position="58"/>
    </location>
</feature>
<dbReference type="InterPro" id="IPR016032">
    <property type="entry name" value="Sig_transdc_resp-reg_C-effctor"/>
</dbReference>
<feature type="transmembrane region" description="Helical" evidence="4">
    <location>
        <begin position="95"/>
        <end position="119"/>
    </location>
</feature>
<feature type="transmembrane region" description="Helical" evidence="4">
    <location>
        <begin position="126"/>
        <end position="147"/>
    </location>
</feature>
<keyword evidence="3" id="KW-0804">Transcription</keyword>
<keyword evidence="4" id="KW-1133">Transmembrane helix</keyword>
<gene>
    <name evidence="6" type="ORF">CE91St30_31310</name>
</gene>
<organism evidence="6 7">
    <name type="scientific">Raoultibacter timonensis</name>
    <dbReference type="NCBI Taxonomy" id="1907662"/>
    <lineage>
        <taxon>Bacteria</taxon>
        <taxon>Bacillati</taxon>
        <taxon>Actinomycetota</taxon>
        <taxon>Coriobacteriia</taxon>
        <taxon>Eggerthellales</taxon>
        <taxon>Eggerthellaceae</taxon>
        <taxon>Raoultibacter</taxon>
    </lineage>
</organism>
<feature type="transmembrane region" description="Helical" evidence="4">
    <location>
        <begin position="7"/>
        <end position="25"/>
    </location>
</feature>
<feature type="domain" description="HTH luxR-type" evidence="5">
    <location>
        <begin position="415"/>
        <end position="480"/>
    </location>
</feature>
<evidence type="ECO:0000313" key="6">
    <source>
        <dbReference type="EMBL" id="BDE97798.1"/>
    </source>
</evidence>
<keyword evidence="4" id="KW-0812">Transmembrane</keyword>
<dbReference type="InterPro" id="IPR000792">
    <property type="entry name" value="Tscrpt_reg_LuxR_C"/>
</dbReference>
<dbReference type="Proteomes" id="UP001320544">
    <property type="component" value="Chromosome"/>
</dbReference>
<dbReference type="InterPro" id="IPR036388">
    <property type="entry name" value="WH-like_DNA-bd_sf"/>
</dbReference>
<feature type="transmembrane region" description="Helical" evidence="4">
    <location>
        <begin position="153"/>
        <end position="170"/>
    </location>
</feature>
<feature type="transmembrane region" description="Helical" evidence="4">
    <location>
        <begin position="242"/>
        <end position="259"/>
    </location>
</feature>
<dbReference type="Gene3D" id="1.10.10.10">
    <property type="entry name" value="Winged helix-like DNA-binding domain superfamily/Winged helix DNA-binding domain"/>
    <property type="match status" value="1"/>
</dbReference>
<feature type="transmembrane region" description="Helical" evidence="4">
    <location>
        <begin position="325"/>
        <end position="350"/>
    </location>
</feature>
<keyword evidence="7" id="KW-1185">Reference proteome</keyword>
<dbReference type="PANTHER" id="PTHR44688:SF16">
    <property type="entry name" value="DNA-BINDING TRANSCRIPTIONAL ACTIVATOR DEVR_DOSR"/>
    <property type="match status" value="1"/>
</dbReference>
<dbReference type="Pfam" id="PF00196">
    <property type="entry name" value="GerE"/>
    <property type="match status" value="1"/>
</dbReference>
<reference evidence="6 7" key="1">
    <citation type="submission" date="2022-01" db="EMBL/GenBank/DDBJ databases">
        <title>Novel bile acid biosynthetic pathways are enriched in the microbiome of centenarians.</title>
        <authorList>
            <person name="Sato Y."/>
            <person name="Atarashi K."/>
            <person name="Plichta R.D."/>
            <person name="Arai Y."/>
            <person name="Sasajima S."/>
            <person name="Kearney M.S."/>
            <person name="Suda W."/>
            <person name="Takeshita K."/>
            <person name="Sasaki T."/>
            <person name="Okamoto S."/>
            <person name="Skelly N.A."/>
            <person name="Okamura Y."/>
            <person name="Vlamakis H."/>
            <person name="Li Y."/>
            <person name="Tanoue T."/>
            <person name="Takei H."/>
            <person name="Nittono H."/>
            <person name="Narushima S."/>
            <person name="Irie J."/>
            <person name="Itoh H."/>
            <person name="Moriya K."/>
            <person name="Sugiura Y."/>
            <person name="Suematsu M."/>
            <person name="Moritoki N."/>
            <person name="Shibata S."/>
            <person name="Littman R.D."/>
            <person name="Fischbach A.M."/>
            <person name="Uwamino Y."/>
            <person name="Inoue T."/>
            <person name="Honda A."/>
            <person name="Hattori M."/>
            <person name="Murai T."/>
            <person name="Xavier J.R."/>
            <person name="Hirose N."/>
            <person name="Honda K."/>
        </authorList>
    </citation>
    <scope>NUCLEOTIDE SEQUENCE [LARGE SCALE GENOMIC DNA]</scope>
    <source>
        <strain evidence="6 7">CE91-St30</strain>
    </source>
</reference>
<feature type="transmembrane region" description="Helical" evidence="4">
    <location>
        <begin position="271"/>
        <end position="288"/>
    </location>
</feature>
<evidence type="ECO:0000256" key="1">
    <source>
        <dbReference type="ARBA" id="ARBA00023015"/>
    </source>
</evidence>
<dbReference type="PROSITE" id="PS50043">
    <property type="entry name" value="HTH_LUXR_2"/>
    <property type="match status" value="1"/>
</dbReference>
<dbReference type="RefSeq" id="WP_244387227.1">
    <property type="nucleotide sequence ID" value="NZ_AP025564.1"/>
</dbReference>
<evidence type="ECO:0000256" key="3">
    <source>
        <dbReference type="ARBA" id="ARBA00023163"/>
    </source>
</evidence>
<evidence type="ECO:0000313" key="7">
    <source>
        <dbReference type="Proteomes" id="UP001320544"/>
    </source>
</evidence>
<dbReference type="SMART" id="SM00421">
    <property type="entry name" value="HTH_LUXR"/>
    <property type="match status" value="1"/>
</dbReference>
<feature type="transmembrane region" description="Helical" evidence="4">
    <location>
        <begin position="362"/>
        <end position="383"/>
    </location>
</feature>
<accession>A0ABN6MML8</accession>
<dbReference type="PANTHER" id="PTHR44688">
    <property type="entry name" value="DNA-BINDING TRANSCRIPTIONAL ACTIVATOR DEVR_DOSR"/>
    <property type="match status" value="1"/>
</dbReference>
<dbReference type="CDD" id="cd06170">
    <property type="entry name" value="LuxR_C_like"/>
    <property type="match status" value="1"/>
</dbReference>
<evidence type="ECO:0000256" key="4">
    <source>
        <dbReference type="SAM" id="Phobius"/>
    </source>
</evidence>
<dbReference type="PRINTS" id="PR00038">
    <property type="entry name" value="HTHLUXR"/>
</dbReference>
<evidence type="ECO:0000259" key="5">
    <source>
        <dbReference type="PROSITE" id="PS50043"/>
    </source>
</evidence>
<protein>
    <recommendedName>
        <fullName evidence="5">HTH luxR-type domain-containing protein</fullName>
    </recommendedName>
</protein>
<feature type="transmembrane region" description="Helical" evidence="4">
    <location>
        <begin position="294"/>
        <end position="313"/>
    </location>
</feature>
<dbReference type="EMBL" id="AP025564">
    <property type="protein sequence ID" value="BDE97798.1"/>
    <property type="molecule type" value="Genomic_DNA"/>
</dbReference>